<keyword evidence="3" id="KW-1185">Reference proteome</keyword>
<organism evidence="2 3">
    <name type="scientific">Nocardioides currus</name>
    <dbReference type="NCBI Taxonomy" id="2133958"/>
    <lineage>
        <taxon>Bacteria</taxon>
        <taxon>Bacillati</taxon>
        <taxon>Actinomycetota</taxon>
        <taxon>Actinomycetes</taxon>
        <taxon>Propionibacteriales</taxon>
        <taxon>Nocardioidaceae</taxon>
        <taxon>Nocardioides</taxon>
    </lineage>
</organism>
<evidence type="ECO:0000256" key="1">
    <source>
        <dbReference type="SAM" id="Phobius"/>
    </source>
</evidence>
<evidence type="ECO:0000313" key="2">
    <source>
        <dbReference type="EMBL" id="PUA80421.1"/>
    </source>
</evidence>
<accession>A0A2R7YVR5</accession>
<evidence type="ECO:0000313" key="3">
    <source>
        <dbReference type="Proteomes" id="UP000244867"/>
    </source>
</evidence>
<feature type="transmembrane region" description="Helical" evidence="1">
    <location>
        <begin position="12"/>
        <end position="37"/>
    </location>
</feature>
<dbReference type="EMBL" id="PYXZ01000006">
    <property type="protein sequence ID" value="PUA80421.1"/>
    <property type="molecule type" value="Genomic_DNA"/>
</dbReference>
<feature type="transmembrane region" description="Helical" evidence="1">
    <location>
        <begin position="92"/>
        <end position="108"/>
    </location>
</feature>
<keyword evidence="1" id="KW-0472">Membrane</keyword>
<proteinExistence type="predicted"/>
<keyword evidence="1" id="KW-0812">Transmembrane</keyword>
<comment type="caution">
    <text evidence="2">The sequence shown here is derived from an EMBL/GenBank/DDBJ whole genome shotgun (WGS) entry which is preliminary data.</text>
</comment>
<feature type="transmembrane region" description="Helical" evidence="1">
    <location>
        <begin position="197"/>
        <end position="216"/>
    </location>
</feature>
<dbReference type="RefSeq" id="WP_108345229.1">
    <property type="nucleotide sequence ID" value="NZ_PYXZ01000006.1"/>
</dbReference>
<reference evidence="2 3" key="1">
    <citation type="submission" date="2018-03" db="EMBL/GenBank/DDBJ databases">
        <authorList>
            <person name="Keele B.F."/>
        </authorList>
    </citation>
    <scope>NUCLEOTIDE SEQUENCE [LARGE SCALE GENOMIC DNA]</scope>
    <source>
        <strain evidence="2 3">IB-3</strain>
    </source>
</reference>
<gene>
    <name evidence="2" type="ORF">C7S10_14970</name>
</gene>
<protein>
    <recommendedName>
        <fullName evidence="4">PH domain-containing protein</fullName>
    </recommendedName>
</protein>
<keyword evidence="1" id="KW-1133">Transmembrane helix</keyword>
<evidence type="ECO:0008006" key="4">
    <source>
        <dbReference type="Google" id="ProtNLM"/>
    </source>
</evidence>
<sequence length="344" mass="36326">MSDGGRGWAASSPLVPLVPLVVGVDVAVAAAALHTAIAPPLGGWAYVYGVATPAAALGAMVWVGRRLAPIWTFPVAIASVLVNGALLSITEWLALLLLPLGVAALLSLRRLPAHVPEPPVFEGGTVAASPEATPPPFTDSDRVPEDGVVTIPLISRTRTLAMLVLSVGVGIVGFWALRAGLVDPDLIVDGGPAGRALAGFFGLMFLLLGIGGVWGMSRILRKGADLEVDATALRARGAVDFELPWTEVERIGLRVRIVHVPGRAVASRKRDIWIAVDPVSEGLLDRRDIPWLRARGSTSPAPRSFTAELTIADPYYREPSPTVVALDDALRRMVPGKYVGIIRD</sequence>
<dbReference type="Proteomes" id="UP000244867">
    <property type="component" value="Unassembled WGS sequence"/>
</dbReference>
<dbReference type="AlphaFoldDB" id="A0A2R7YVR5"/>
<name>A0A2R7YVR5_9ACTN</name>
<feature type="transmembrane region" description="Helical" evidence="1">
    <location>
        <begin position="160"/>
        <end position="177"/>
    </location>
</feature>
<feature type="transmembrane region" description="Helical" evidence="1">
    <location>
        <begin position="43"/>
        <end position="63"/>
    </location>
</feature>